<evidence type="ECO:0000313" key="3">
    <source>
        <dbReference type="EMBL" id="PKK60975.1"/>
    </source>
</evidence>
<organism evidence="4 8">
    <name type="scientific">Rhizophagus irregularis</name>
    <dbReference type="NCBI Taxonomy" id="588596"/>
    <lineage>
        <taxon>Eukaryota</taxon>
        <taxon>Fungi</taxon>
        <taxon>Fungi incertae sedis</taxon>
        <taxon>Mucoromycota</taxon>
        <taxon>Glomeromycotina</taxon>
        <taxon>Glomeromycetes</taxon>
        <taxon>Glomerales</taxon>
        <taxon>Glomeraceae</taxon>
        <taxon>Rhizophagus</taxon>
    </lineage>
</organism>
<dbReference type="Proteomes" id="UP000232688">
    <property type="component" value="Unassembled WGS sequence"/>
</dbReference>
<dbReference type="Proteomes" id="UP000232722">
    <property type="component" value="Unassembled WGS sequence"/>
</dbReference>
<comment type="caution">
    <text evidence="4">The sequence shown here is derived from an EMBL/GenBank/DDBJ whole genome shotgun (WGS) entry which is preliminary data.</text>
</comment>
<evidence type="ECO:0000313" key="2">
    <source>
        <dbReference type="EMBL" id="PKC59582.1"/>
    </source>
</evidence>
<dbReference type="AlphaFoldDB" id="A0A2I1H3L7"/>
<evidence type="ECO:0000313" key="8">
    <source>
        <dbReference type="Proteomes" id="UP000234323"/>
    </source>
</evidence>
<dbReference type="VEuPathDB" id="FungiDB:FUN_017550"/>
<dbReference type="Proteomes" id="UP000234323">
    <property type="component" value="Unassembled WGS sequence"/>
</dbReference>
<reference evidence="1 6" key="2">
    <citation type="submission" date="2017-09" db="EMBL/GenBank/DDBJ databases">
        <title>Extensive intraspecific genome diversity in a model arbuscular mycorrhizal fungus.</title>
        <authorList>
            <person name="Chen E.C."/>
            <person name="Morin E."/>
            <person name="Beaudet D."/>
            <person name="Noel J."/>
            <person name="Ndikumana S."/>
            <person name="Charron P."/>
            <person name="St-Onge C."/>
            <person name="Giorgi J."/>
            <person name="Grigoriev I.V."/>
            <person name="Roux C."/>
            <person name="Martin F.M."/>
            <person name="Corradi N."/>
        </authorList>
    </citation>
    <scope>NUCLEOTIDE SEQUENCE [LARGE SCALE GENOMIC DNA]</scope>
    <source>
        <strain evidence="1 6">A5</strain>
    </source>
</reference>
<evidence type="ECO:0000313" key="4">
    <source>
        <dbReference type="EMBL" id="PKY53424.1"/>
    </source>
</evidence>
<keyword evidence="8" id="KW-1185">Reference proteome</keyword>
<sequence length="67" mass="8007">MGSVISDATDLFEEVLQRIENHEDKKQRKNYLMKFIRTLKQKQKKKGKSKRKLVILLLKAKALFFKK</sequence>
<evidence type="ECO:0000313" key="6">
    <source>
        <dbReference type="Proteomes" id="UP000232722"/>
    </source>
</evidence>
<protein>
    <submittedName>
        <fullName evidence="4">Uncharacterized protein</fullName>
    </submittedName>
</protein>
<proteinExistence type="predicted"/>
<dbReference type="EMBL" id="LLXH01001303">
    <property type="protein sequence ID" value="PKC59582.1"/>
    <property type="molecule type" value="Genomic_DNA"/>
</dbReference>
<dbReference type="VEuPathDB" id="FungiDB:RhiirA1_426800"/>
<name>A0A2I1H3L7_9GLOM</name>
<accession>A0A2I1H3L7</accession>
<reference evidence="4 8" key="1">
    <citation type="submission" date="2015-10" db="EMBL/GenBank/DDBJ databases">
        <title>Genome analyses suggest a sexual origin of heterokaryosis in a supposedly ancient asexual fungus.</title>
        <authorList>
            <person name="Ropars J."/>
            <person name="Sedzielewska K."/>
            <person name="Noel J."/>
            <person name="Charron P."/>
            <person name="Farinelli L."/>
            <person name="Marton T."/>
            <person name="Kruger M."/>
            <person name="Pelin A."/>
            <person name="Brachmann A."/>
            <person name="Corradi N."/>
        </authorList>
    </citation>
    <scope>NUCLEOTIDE SEQUENCE [LARGE SCALE GENOMIC DNA]</scope>
    <source>
        <strain evidence="4 8">A4</strain>
        <strain evidence="1 6">A5</strain>
        <strain evidence="3 7">C2</strain>
    </source>
</reference>
<gene>
    <name evidence="2" type="ORF">RhiirA1_426800</name>
    <name evidence="4" type="ORF">RhiirA4_409051</name>
    <name evidence="1" type="ORF">RhiirA5_365162</name>
    <name evidence="3" type="ORF">RhiirC2_761234</name>
</gene>
<dbReference type="EMBL" id="LLXI01001384">
    <property type="protein sequence ID" value="PKY53424.1"/>
    <property type="molecule type" value="Genomic_DNA"/>
</dbReference>
<evidence type="ECO:0000313" key="7">
    <source>
        <dbReference type="Proteomes" id="UP000233469"/>
    </source>
</evidence>
<dbReference type="EMBL" id="LLXJ01001683">
    <property type="protein sequence ID" value="PKC01162.1"/>
    <property type="molecule type" value="Genomic_DNA"/>
</dbReference>
<reference evidence="2 5" key="4">
    <citation type="submission" date="2017-10" db="EMBL/GenBank/DDBJ databases">
        <title>Genome analyses suggest a sexual origin of heterokaryosis in a supposedly ancient asexual fungus.</title>
        <authorList>
            <person name="Corradi N."/>
            <person name="Sedzielewska K."/>
            <person name="Noel J."/>
            <person name="Charron P."/>
            <person name="Farinelli L."/>
            <person name="Marton T."/>
            <person name="Kruger M."/>
            <person name="Pelin A."/>
            <person name="Brachmann A."/>
            <person name="Corradi N."/>
        </authorList>
    </citation>
    <scope>NUCLEOTIDE SEQUENCE [LARGE SCALE GENOMIC DNA]</scope>
    <source>
        <strain evidence="2 5">A1</strain>
    </source>
</reference>
<evidence type="ECO:0000313" key="1">
    <source>
        <dbReference type="EMBL" id="PKC01162.1"/>
    </source>
</evidence>
<dbReference type="EMBL" id="LLXL01002383">
    <property type="protein sequence ID" value="PKK60975.1"/>
    <property type="molecule type" value="Genomic_DNA"/>
</dbReference>
<evidence type="ECO:0000313" key="5">
    <source>
        <dbReference type="Proteomes" id="UP000232688"/>
    </source>
</evidence>
<reference evidence="5 7" key="3">
    <citation type="submission" date="2017-10" db="EMBL/GenBank/DDBJ databases">
        <title>Extensive intraspecific genome diversity in a model arbuscular mycorrhizal fungus.</title>
        <authorList>
            <person name="Chen E.C.H."/>
            <person name="Morin E."/>
            <person name="Baudet D."/>
            <person name="Noel J."/>
            <person name="Ndikumana S."/>
            <person name="Charron P."/>
            <person name="St-Onge C."/>
            <person name="Giorgi J."/>
            <person name="Grigoriev I.V."/>
            <person name="Roux C."/>
            <person name="Martin F.M."/>
            <person name="Corradi N."/>
        </authorList>
    </citation>
    <scope>NUCLEOTIDE SEQUENCE [LARGE SCALE GENOMIC DNA]</scope>
    <source>
        <strain evidence="2 5">A1</strain>
        <strain evidence="3 7">C2</strain>
    </source>
</reference>
<dbReference type="Proteomes" id="UP000233469">
    <property type="component" value="Unassembled WGS sequence"/>
</dbReference>